<keyword evidence="5 9" id="KW-0408">Iron</keyword>
<feature type="compositionally biased region" description="Basic and acidic residues" evidence="10">
    <location>
        <begin position="8"/>
        <end position="21"/>
    </location>
</feature>
<comment type="function">
    <text evidence="9">CRISPR (clustered regularly interspaced short palindromic repeat) is an adaptive immune system that provides protection against mobile genetic elements (viruses, transposable elements and conjugative plasmids). CRISPR clusters contain sequences complementary to antecedent mobile elements and target invading nucleic acids. CRISPR clusters are transcribed and processed into CRISPR RNA (crRNA).</text>
</comment>
<gene>
    <name evidence="12" type="primary">cas4</name>
    <name evidence="12" type="ORF">ACFOUR_10795</name>
</gene>
<proteinExistence type="inferred from homology"/>
<evidence type="ECO:0000256" key="2">
    <source>
        <dbReference type="ARBA" id="ARBA00022723"/>
    </source>
</evidence>
<evidence type="ECO:0000256" key="9">
    <source>
        <dbReference type="RuleBase" id="RU365022"/>
    </source>
</evidence>
<accession>A0ABD5NPT5</accession>
<dbReference type="GO" id="GO:0051536">
    <property type="term" value="F:iron-sulfur cluster binding"/>
    <property type="evidence" value="ECO:0007669"/>
    <property type="project" value="UniProtKB-KW"/>
</dbReference>
<evidence type="ECO:0000259" key="11">
    <source>
        <dbReference type="Pfam" id="PF01930"/>
    </source>
</evidence>
<comment type="similarity">
    <text evidence="9">Belongs to the CRISPR-associated exonuclease Cas4 family.</text>
</comment>
<evidence type="ECO:0000256" key="8">
    <source>
        <dbReference type="ARBA" id="ARBA00023211"/>
    </source>
</evidence>
<dbReference type="PANTHER" id="PTHR37168">
    <property type="entry name" value="CRISPR-ASSOCIATED EXONUCLEASE CAS4"/>
    <property type="match status" value="1"/>
</dbReference>
<comment type="cofactor">
    <cofactor evidence="9">
        <name>iron-sulfur cluster</name>
        <dbReference type="ChEBI" id="CHEBI:30408"/>
    </cofactor>
</comment>
<name>A0ABD5NPT5_9EURY</name>
<dbReference type="Gene3D" id="3.90.320.10">
    <property type="match status" value="1"/>
</dbReference>
<dbReference type="AlphaFoldDB" id="A0ABD5NPT5"/>
<organism evidence="12 13">
    <name type="scientific">Halovivax cerinus</name>
    <dbReference type="NCBI Taxonomy" id="1487865"/>
    <lineage>
        <taxon>Archaea</taxon>
        <taxon>Methanobacteriati</taxon>
        <taxon>Methanobacteriota</taxon>
        <taxon>Stenosarchaea group</taxon>
        <taxon>Halobacteria</taxon>
        <taxon>Halobacteriales</taxon>
        <taxon>Natrialbaceae</taxon>
        <taxon>Halovivax</taxon>
    </lineage>
</organism>
<keyword evidence="2 9" id="KW-0479">Metal-binding</keyword>
<dbReference type="RefSeq" id="WP_256532685.1">
    <property type="nucleotide sequence ID" value="NZ_CP101824.1"/>
</dbReference>
<protein>
    <recommendedName>
        <fullName evidence="9">CRISPR-associated exonuclease Cas4</fullName>
        <ecNumber evidence="9">3.1.12.1</ecNumber>
    </recommendedName>
</protein>
<dbReference type="InterPro" id="IPR013343">
    <property type="entry name" value="CRISPR-assoc_prot_Cas4"/>
</dbReference>
<keyword evidence="13" id="KW-1185">Reference proteome</keyword>
<keyword evidence="7 9" id="KW-0051">Antiviral defense</keyword>
<keyword evidence="3 9" id="KW-0378">Hydrolase</keyword>
<evidence type="ECO:0000313" key="12">
    <source>
        <dbReference type="EMBL" id="MFC3958851.1"/>
    </source>
</evidence>
<dbReference type="NCBIfam" id="TIGR00372">
    <property type="entry name" value="cas4"/>
    <property type="match status" value="1"/>
</dbReference>
<feature type="domain" description="DUF83" evidence="11">
    <location>
        <begin position="32"/>
        <end position="188"/>
    </location>
</feature>
<sequence length="189" mass="22118">MSESPSYSKKDRIDDLIERERNPHREPPVRITGLMVQYYHVCRRELWFMSRGIDIDRSTPNIQRGTHTDETSYRDSRRSFTIDGRIALDVLDDGDVMEVKVSSSLEKPPRMQLLYYLWYLDRIHGVEKSGVLAYPRERSREQVELTEDTAISVEETLDGIIDVVESDSPPPLEKKPYCDSCLYQDICWL</sequence>
<dbReference type="PANTHER" id="PTHR37168:SF2">
    <property type="entry name" value="CRISPR-ASSOCIATED EXONUCLEASE CAS4"/>
    <property type="match status" value="1"/>
</dbReference>
<comment type="cofactor">
    <cofactor evidence="9">
        <name>Mg(2+)</name>
        <dbReference type="ChEBI" id="CHEBI:18420"/>
    </cofactor>
    <cofactor evidence="9">
        <name>Mn(2+)</name>
        <dbReference type="ChEBI" id="CHEBI:29035"/>
    </cofactor>
    <text evidence="9">Mg(2+) or Mn(2+) required for ssDNA cleavage activity.</text>
</comment>
<dbReference type="EC" id="3.1.12.1" evidence="9"/>
<dbReference type="GO" id="GO:0004527">
    <property type="term" value="F:exonuclease activity"/>
    <property type="evidence" value="ECO:0007669"/>
    <property type="project" value="UniProtKB-KW"/>
</dbReference>
<evidence type="ECO:0000256" key="1">
    <source>
        <dbReference type="ARBA" id="ARBA00022722"/>
    </source>
</evidence>
<evidence type="ECO:0000256" key="4">
    <source>
        <dbReference type="ARBA" id="ARBA00022839"/>
    </source>
</evidence>
<evidence type="ECO:0000256" key="5">
    <source>
        <dbReference type="ARBA" id="ARBA00023004"/>
    </source>
</evidence>
<evidence type="ECO:0000256" key="3">
    <source>
        <dbReference type="ARBA" id="ARBA00022801"/>
    </source>
</evidence>
<keyword evidence="6 9" id="KW-0411">Iron-sulfur</keyword>
<dbReference type="Pfam" id="PF01930">
    <property type="entry name" value="Cas_Cas4"/>
    <property type="match status" value="1"/>
</dbReference>
<dbReference type="InterPro" id="IPR011604">
    <property type="entry name" value="PDDEXK-like_dom_sf"/>
</dbReference>
<dbReference type="GeneID" id="73901788"/>
<reference evidence="12 13" key="1">
    <citation type="journal article" date="2019" name="Int. J. Syst. Evol. Microbiol.">
        <title>The Global Catalogue of Microorganisms (GCM) 10K type strain sequencing project: providing services to taxonomists for standard genome sequencing and annotation.</title>
        <authorList>
            <consortium name="The Broad Institute Genomics Platform"/>
            <consortium name="The Broad Institute Genome Sequencing Center for Infectious Disease"/>
            <person name="Wu L."/>
            <person name="Ma J."/>
        </authorList>
    </citation>
    <scope>NUCLEOTIDE SEQUENCE [LARGE SCALE GENOMIC DNA]</scope>
    <source>
        <strain evidence="12 13">IBRC-M 10256</strain>
    </source>
</reference>
<dbReference type="Proteomes" id="UP001595846">
    <property type="component" value="Unassembled WGS sequence"/>
</dbReference>
<evidence type="ECO:0000313" key="13">
    <source>
        <dbReference type="Proteomes" id="UP001595846"/>
    </source>
</evidence>
<keyword evidence="8 9" id="KW-0464">Manganese</keyword>
<comment type="caution">
    <text evidence="12">The sequence shown here is derived from an EMBL/GenBank/DDBJ whole genome shotgun (WGS) entry which is preliminary data.</text>
</comment>
<evidence type="ECO:0000256" key="7">
    <source>
        <dbReference type="ARBA" id="ARBA00023118"/>
    </source>
</evidence>
<keyword evidence="1 9" id="KW-0540">Nuclease</keyword>
<evidence type="ECO:0000256" key="10">
    <source>
        <dbReference type="SAM" id="MobiDB-lite"/>
    </source>
</evidence>
<dbReference type="GO" id="GO:0051607">
    <property type="term" value="P:defense response to virus"/>
    <property type="evidence" value="ECO:0007669"/>
    <property type="project" value="UniProtKB-KW"/>
</dbReference>
<dbReference type="InterPro" id="IPR022765">
    <property type="entry name" value="Dna2/Cas4_DUF83"/>
</dbReference>
<dbReference type="GO" id="GO:0046872">
    <property type="term" value="F:metal ion binding"/>
    <property type="evidence" value="ECO:0007669"/>
    <property type="project" value="UniProtKB-KW"/>
</dbReference>
<feature type="region of interest" description="Disordered" evidence="10">
    <location>
        <begin position="1"/>
        <end position="21"/>
    </location>
</feature>
<keyword evidence="4 9" id="KW-0269">Exonuclease</keyword>
<dbReference type="EMBL" id="JBHSAQ010000007">
    <property type="protein sequence ID" value="MFC3958851.1"/>
    <property type="molecule type" value="Genomic_DNA"/>
</dbReference>
<evidence type="ECO:0000256" key="6">
    <source>
        <dbReference type="ARBA" id="ARBA00023014"/>
    </source>
</evidence>